<evidence type="ECO:0000313" key="1">
    <source>
        <dbReference type="EMBL" id="AFH61391.1"/>
    </source>
</evidence>
<dbReference type="Proteomes" id="UP000007392">
    <property type="component" value="Chromosome"/>
</dbReference>
<sequence length="117" mass="12665">MDGSGYVVEIVDVKADGRKITVISSFKNTSGDKAEILFGETLLNLNVKDRDGKVLTKKSNTKSIGTDASLPKDGAISEVMTYEVSSPGTYTVWVSAKFQSEGKEVEVLSEEKSIEIK</sequence>
<dbReference type="KEGG" id="pmw:B2K_11775"/>
<dbReference type="RefSeq" id="WP_014650399.1">
    <property type="nucleotide sequence ID" value="NC_017672.3"/>
</dbReference>
<proteinExistence type="predicted"/>
<name>I0BG94_9BACL</name>
<accession>I0BG94</accession>
<organism evidence="1 2">
    <name type="scientific">Paenibacillus mucilaginosus K02</name>
    <dbReference type="NCBI Taxonomy" id="997761"/>
    <lineage>
        <taxon>Bacteria</taxon>
        <taxon>Bacillati</taxon>
        <taxon>Bacillota</taxon>
        <taxon>Bacilli</taxon>
        <taxon>Bacillales</taxon>
        <taxon>Paenibacillaceae</taxon>
        <taxon>Paenibacillus</taxon>
    </lineage>
</organism>
<dbReference type="EMBL" id="CP003422">
    <property type="protein sequence ID" value="AFH61391.1"/>
    <property type="molecule type" value="Genomic_DNA"/>
</dbReference>
<dbReference type="HOGENOM" id="CLU_2082490_0_0_9"/>
<evidence type="ECO:0000313" key="2">
    <source>
        <dbReference type="Proteomes" id="UP000007392"/>
    </source>
</evidence>
<dbReference type="AlphaFoldDB" id="I0BG94"/>
<reference evidence="1 2" key="1">
    <citation type="submission" date="2013-06" db="EMBL/GenBank/DDBJ databases">
        <title>Complete genome sequence of Paenibacillus mucilaginosus K02.</title>
        <authorList>
            <person name="Xiao B."/>
            <person name="Sun L."/>
            <person name="Xiao L."/>
            <person name="Lian B."/>
        </authorList>
    </citation>
    <scope>NUCLEOTIDE SEQUENCE [LARGE SCALE GENOMIC DNA]</scope>
    <source>
        <strain evidence="1 2">K02</strain>
    </source>
</reference>
<gene>
    <name evidence="1" type="ORF">B2K_11775</name>
</gene>
<protein>
    <submittedName>
        <fullName evidence="1">Uncharacterized protein</fullName>
    </submittedName>
</protein>